<accession>A0A0B6Z5F1</accession>
<organism evidence="1">
    <name type="scientific">Arion vulgaris</name>
    <dbReference type="NCBI Taxonomy" id="1028688"/>
    <lineage>
        <taxon>Eukaryota</taxon>
        <taxon>Metazoa</taxon>
        <taxon>Spiralia</taxon>
        <taxon>Lophotrochozoa</taxon>
        <taxon>Mollusca</taxon>
        <taxon>Gastropoda</taxon>
        <taxon>Heterobranchia</taxon>
        <taxon>Euthyneura</taxon>
        <taxon>Panpulmonata</taxon>
        <taxon>Eupulmonata</taxon>
        <taxon>Stylommatophora</taxon>
        <taxon>Helicina</taxon>
        <taxon>Arionoidea</taxon>
        <taxon>Arionidae</taxon>
        <taxon>Arion</taxon>
    </lineage>
</organism>
<sequence>KTWCNEVSPFDFRPCKHPDDKLCKPVYSFVSATSTCPEQSSSYLIMPKRT</sequence>
<proteinExistence type="predicted"/>
<protein>
    <submittedName>
        <fullName evidence="1">Uncharacterized protein</fullName>
    </submittedName>
</protein>
<evidence type="ECO:0000313" key="1">
    <source>
        <dbReference type="EMBL" id="CEK63592.1"/>
    </source>
</evidence>
<gene>
    <name evidence="1" type="primary">ORF48790</name>
</gene>
<name>A0A0B6Z5F1_9EUPU</name>
<reference evidence="1" key="1">
    <citation type="submission" date="2014-12" db="EMBL/GenBank/DDBJ databases">
        <title>Insight into the proteome of Arion vulgaris.</title>
        <authorList>
            <person name="Aradska J."/>
            <person name="Bulat T."/>
            <person name="Smidak R."/>
            <person name="Sarate P."/>
            <person name="Gangsoo J."/>
            <person name="Sialana F."/>
            <person name="Bilban M."/>
            <person name="Lubec G."/>
        </authorList>
    </citation>
    <scope>NUCLEOTIDE SEQUENCE</scope>
    <source>
        <tissue evidence="1">Skin</tissue>
    </source>
</reference>
<dbReference type="AlphaFoldDB" id="A0A0B6Z5F1"/>
<dbReference type="EMBL" id="HACG01016727">
    <property type="protein sequence ID" value="CEK63592.1"/>
    <property type="molecule type" value="Transcribed_RNA"/>
</dbReference>
<feature type="non-terminal residue" evidence="1">
    <location>
        <position position="1"/>
    </location>
</feature>